<dbReference type="GO" id="GO:0005730">
    <property type="term" value="C:nucleolus"/>
    <property type="evidence" value="ECO:0007669"/>
    <property type="project" value="TreeGrafter"/>
</dbReference>
<keyword evidence="2" id="KW-0342">GTP-binding</keyword>
<dbReference type="Proteomes" id="UP000515146">
    <property type="component" value="Unplaced"/>
</dbReference>
<evidence type="ECO:0000256" key="2">
    <source>
        <dbReference type="ARBA" id="ARBA00023134"/>
    </source>
</evidence>
<protein>
    <submittedName>
        <fullName evidence="7">Guanine nucleotide-binding protein-like NSN1</fullName>
    </submittedName>
</protein>
<accession>A0A6P6YB00</accession>
<evidence type="ECO:0000256" key="4">
    <source>
        <dbReference type="SAM" id="MobiDB-lite"/>
    </source>
</evidence>
<evidence type="ECO:0000259" key="5">
    <source>
        <dbReference type="PROSITE" id="PS51721"/>
    </source>
</evidence>
<gene>
    <name evidence="7" type="primary">LOC113796108</name>
</gene>
<dbReference type="InterPro" id="IPR027417">
    <property type="entry name" value="P-loop_NTPase"/>
</dbReference>
<dbReference type="OrthoDB" id="391988at2759"/>
<dbReference type="GO" id="GO:0005525">
    <property type="term" value="F:GTP binding"/>
    <property type="evidence" value="ECO:0007669"/>
    <property type="project" value="UniProtKB-KW"/>
</dbReference>
<dbReference type="InParanoid" id="A0A6P6YB00"/>
<dbReference type="PRINTS" id="PR00326">
    <property type="entry name" value="GTP1OBG"/>
</dbReference>
<organism evidence="6 7">
    <name type="scientific">Dermatophagoides pteronyssinus</name>
    <name type="common">European house dust mite</name>
    <dbReference type="NCBI Taxonomy" id="6956"/>
    <lineage>
        <taxon>Eukaryota</taxon>
        <taxon>Metazoa</taxon>
        <taxon>Ecdysozoa</taxon>
        <taxon>Arthropoda</taxon>
        <taxon>Chelicerata</taxon>
        <taxon>Arachnida</taxon>
        <taxon>Acari</taxon>
        <taxon>Acariformes</taxon>
        <taxon>Sarcoptiformes</taxon>
        <taxon>Astigmata</taxon>
        <taxon>Psoroptidia</taxon>
        <taxon>Analgoidea</taxon>
        <taxon>Pyroglyphidae</taxon>
        <taxon>Dermatophagoidinae</taxon>
        <taxon>Dermatophagoides</taxon>
    </lineage>
</organism>
<proteinExistence type="predicted"/>
<dbReference type="KEGG" id="dpte:113796108"/>
<evidence type="ECO:0000256" key="1">
    <source>
        <dbReference type="ARBA" id="ARBA00022741"/>
    </source>
</evidence>
<keyword evidence="6" id="KW-1185">Reference proteome</keyword>
<evidence type="ECO:0000313" key="6">
    <source>
        <dbReference type="Proteomes" id="UP000515146"/>
    </source>
</evidence>
<name>A0A6P6YB00_DERPT</name>
<dbReference type="PANTHER" id="PTHR11089">
    <property type="entry name" value="GTP-BINDING PROTEIN-RELATED"/>
    <property type="match status" value="1"/>
</dbReference>
<feature type="coiled-coil region" evidence="3">
    <location>
        <begin position="42"/>
        <end position="77"/>
    </location>
</feature>
<keyword evidence="1" id="KW-0547">Nucleotide-binding</keyword>
<dbReference type="AlphaFoldDB" id="A0A6P6YB00"/>
<evidence type="ECO:0000256" key="3">
    <source>
        <dbReference type="SAM" id="Coils"/>
    </source>
</evidence>
<reference evidence="7" key="1">
    <citation type="submission" date="2025-08" db="UniProtKB">
        <authorList>
            <consortium name="RefSeq"/>
        </authorList>
    </citation>
    <scope>IDENTIFICATION</scope>
    <source>
        <strain evidence="7">Airmid</strain>
    </source>
</reference>
<dbReference type="PANTHER" id="PTHR11089:SF30">
    <property type="entry name" value="GUANINE NUCLEOTIDE-BINDING PROTEIN-LIKE 3 HOMOLOG"/>
    <property type="match status" value="1"/>
</dbReference>
<feature type="region of interest" description="Disordered" evidence="4">
    <location>
        <begin position="1"/>
        <end position="21"/>
    </location>
</feature>
<dbReference type="InterPro" id="IPR006073">
    <property type="entry name" value="GTP-bd"/>
</dbReference>
<dbReference type="InterPro" id="IPR050755">
    <property type="entry name" value="TRAFAC_YlqF/YawG_RiboMat"/>
</dbReference>
<dbReference type="Pfam" id="PF01926">
    <property type="entry name" value="MMR_HSR1"/>
    <property type="match status" value="1"/>
</dbReference>
<dbReference type="PROSITE" id="PS51721">
    <property type="entry name" value="G_CP"/>
    <property type="match status" value="1"/>
</dbReference>
<dbReference type="Gene3D" id="3.40.50.300">
    <property type="entry name" value="P-loop containing nucleotide triphosphate hydrolases"/>
    <property type="match status" value="1"/>
</dbReference>
<evidence type="ECO:0000313" key="7">
    <source>
        <dbReference type="RefSeq" id="XP_027202146.1"/>
    </source>
</evidence>
<dbReference type="RefSeq" id="XP_027202146.1">
    <property type="nucleotide sequence ID" value="XM_027346345.1"/>
</dbReference>
<feature type="domain" description="CP-type G" evidence="5">
    <location>
        <begin position="57"/>
        <end position="251"/>
    </location>
</feature>
<dbReference type="SUPFAM" id="SSF52540">
    <property type="entry name" value="P-loop containing nucleoside triphosphate hydrolases"/>
    <property type="match status" value="1"/>
</dbReference>
<feature type="compositionally biased region" description="Polar residues" evidence="4">
    <location>
        <begin position="1"/>
        <end position="17"/>
    </location>
</feature>
<sequence length="256" mass="28759">MSSNVKVNKSEQVGQKNKATKEVQFKTNLGGKKVRNLSSEILLRLSQDQNQLNEEYEEELKKKLDEADVIIEVLDARHPQDFRNEALEALTDKENKTLVLLLNKVDLVPDAATVENWLKYYSQYYYCCSFRSITTKSRSKHSSTENLKTKAYQASKEQLSSGYSPLGCYQLMNILNKIARKDTTGSDAAPRPISVVFVGYPNVGKSSVINSMMRNTKHAVTGNKPGVTTRKSDFQLFSNIKLSDTPGVLDLHKIGT</sequence>
<keyword evidence="3" id="KW-0175">Coiled coil</keyword>
<dbReference type="InterPro" id="IPR030378">
    <property type="entry name" value="G_CP_dom"/>
</dbReference>